<dbReference type="SUPFAM" id="SSF53955">
    <property type="entry name" value="Lysozyme-like"/>
    <property type="match status" value="1"/>
</dbReference>
<feature type="chain" id="PRO_5046736914" evidence="2">
    <location>
        <begin position="27"/>
        <end position="224"/>
    </location>
</feature>
<evidence type="ECO:0000256" key="1">
    <source>
        <dbReference type="SAM" id="MobiDB-lite"/>
    </source>
</evidence>
<name>A0ABR9P8S3_9ACTN</name>
<gene>
    <name evidence="3" type="ORF">IDM40_16105</name>
</gene>
<dbReference type="EMBL" id="JADBGI010000013">
    <property type="protein sequence ID" value="MBE3000212.1"/>
    <property type="molecule type" value="Genomic_DNA"/>
</dbReference>
<accession>A0ABR9P8S3</accession>
<proteinExistence type="predicted"/>
<evidence type="ECO:0000313" key="3">
    <source>
        <dbReference type="EMBL" id="MBE3000212.1"/>
    </source>
</evidence>
<keyword evidence="2" id="KW-0732">Signal</keyword>
<dbReference type="RefSeq" id="WP_193122878.1">
    <property type="nucleotide sequence ID" value="NZ_JADBGI010000013.1"/>
</dbReference>
<dbReference type="InterPro" id="IPR023346">
    <property type="entry name" value="Lysozyme-like_dom_sf"/>
</dbReference>
<feature type="compositionally biased region" description="Acidic residues" evidence="1">
    <location>
        <begin position="43"/>
        <end position="74"/>
    </location>
</feature>
<sequence length="224" mass="24005">MSLRSTAAVGAATLVAGATFAATAFANDGLQPDAALNAAAPDTETEEPQDTDTDAESSEEDFFDASDELTEDELAELRAQAGERRDSVLGGGVQSGSIEGSNVEEETEDDEEDDDSGSSDPGFSGDPKEYALQVVESEGWGSEEFDNCLEPLWERESNWDHTAENSSSGAYGIPQSLPGDKMASHGDDWATNPATQIDWGIDYIKDRYNTPCAAWEHSEANGWY</sequence>
<feature type="region of interest" description="Disordered" evidence="1">
    <location>
        <begin position="33"/>
        <end position="127"/>
    </location>
</feature>
<comment type="caution">
    <text evidence="3">The sequence shown here is derived from an EMBL/GenBank/DDBJ whole genome shotgun (WGS) entry which is preliminary data.</text>
</comment>
<dbReference type="Gene3D" id="1.10.530.10">
    <property type="match status" value="1"/>
</dbReference>
<feature type="signal peptide" evidence="2">
    <location>
        <begin position="1"/>
        <end position="26"/>
    </location>
</feature>
<evidence type="ECO:0000313" key="4">
    <source>
        <dbReference type="Proteomes" id="UP000806528"/>
    </source>
</evidence>
<organism evidence="3 4">
    <name type="scientific">Nocardiopsis coralli</name>
    <dbReference type="NCBI Taxonomy" id="2772213"/>
    <lineage>
        <taxon>Bacteria</taxon>
        <taxon>Bacillati</taxon>
        <taxon>Actinomycetota</taxon>
        <taxon>Actinomycetes</taxon>
        <taxon>Streptosporangiales</taxon>
        <taxon>Nocardiopsidaceae</taxon>
        <taxon>Nocardiopsis</taxon>
    </lineage>
</organism>
<protein>
    <submittedName>
        <fullName evidence="3">Lytic transglycosylase domain-containing protein</fullName>
    </submittedName>
</protein>
<dbReference type="Proteomes" id="UP000806528">
    <property type="component" value="Unassembled WGS sequence"/>
</dbReference>
<reference evidence="3 4" key="1">
    <citation type="submission" date="2020-09" db="EMBL/GenBank/DDBJ databases">
        <title>Diversity and distribution of actinomycetes associated with coral in the coast of Hainan.</title>
        <authorList>
            <person name="Li F."/>
        </authorList>
    </citation>
    <scope>NUCLEOTIDE SEQUENCE [LARGE SCALE GENOMIC DNA]</scope>
    <source>
        <strain evidence="3 4">HNM0947</strain>
    </source>
</reference>
<feature type="region of interest" description="Disordered" evidence="1">
    <location>
        <begin position="159"/>
        <end position="191"/>
    </location>
</feature>
<evidence type="ECO:0000256" key="2">
    <source>
        <dbReference type="SAM" id="SignalP"/>
    </source>
</evidence>
<feature type="compositionally biased region" description="Acidic residues" evidence="1">
    <location>
        <begin position="102"/>
        <end position="117"/>
    </location>
</feature>
<keyword evidence="4" id="KW-1185">Reference proteome</keyword>